<evidence type="ECO:0000256" key="2">
    <source>
        <dbReference type="SAM" id="MobiDB-lite"/>
    </source>
</evidence>
<keyword evidence="1" id="KW-0378">Hydrolase</keyword>
<keyword evidence="5" id="KW-1185">Reference proteome</keyword>
<gene>
    <name evidence="4" type="ORF">TCE0_044r16079</name>
</gene>
<dbReference type="Gene3D" id="2.60.120.1620">
    <property type="match status" value="1"/>
</dbReference>
<dbReference type="InterPro" id="IPR041437">
    <property type="entry name" value="GH115_C"/>
</dbReference>
<dbReference type="InterPro" id="IPR029018">
    <property type="entry name" value="Hex-like_dom2"/>
</dbReference>
<protein>
    <recommendedName>
        <fullName evidence="3">Gylcosyl hydrolase 115 C-terminal domain-containing protein</fullName>
    </recommendedName>
</protein>
<dbReference type="InterPro" id="IPR042301">
    <property type="entry name" value="GH115_sf"/>
</dbReference>
<organism evidence="4 5">
    <name type="scientific">Talaromyces pinophilus</name>
    <name type="common">Penicillium pinophilum</name>
    <dbReference type="NCBI Taxonomy" id="128442"/>
    <lineage>
        <taxon>Eukaryota</taxon>
        <taxon>Fungi</taxon>
        <taxon>Dikarya</taxon>
        <taxon>Ascomycota</taxon>
        <taxon>Pezizomycotina</taxon>
        <taxon>Eurotiomycetes</taxon>
        <taxon>Eurotiomycetidae</taxon>
        <taxon>Eurotiales</taxon>
        <taxon>Trichocomaceae</taxon>
        <taxon>Talaromyces</taxon>
        <taxon>Talaromyces sect. Talaromyces</taxon>
    </lineage>
</organism>
<name>A0A478EB30_TALPI</name>
<accession>A0A478EB30</accession>
<dbReference type="InterPro" id="IPR031924">
    <property type="entry name" value="GH115"/>
</dbReference>
<reference evidence="5" key="1">
    <citation type="journal article" date="2015" name="Genome Announc.">
        <title>Draft genome sequence of Talaromyces cellulolyticus strain Y-94, a source of lignocellulosic biomass-degrading enzymes.</title>
        <authorList>
            <person name="Fujii T."/>
            <person name="Koike H."/>
            <person name="Sawayama S."/>
            <person name="Yano S."/>
            <person name="Inoue H."/>
        </authorList>
    </citation>
    <scope>NUCLEOTIDE SEQUENCE [LARGE SCALE GENOMIC DNA]</scope>
    <source>
        <strain evidence="5">Y-94</strain>
    </source>
</reference>
<sequence>MEDNLVTFNPEEGEISLNCARILVDHDDFAGVRIAASFLSKDFEMVIGSALSLITYEESLTEVVDKHCVIVGTIESSRLIQSLIREGKLIVDDIRGRWESFVMAVIDSPLKNVKKSLVIAGSDKRGAIYGIYTLSEQIGVSPWYWWADVVPAKRADIFIRPGRVQDGPPSVKHRGIFINDEAPSLTGWVLEKFGPKYNVEFYKKVYELLLRLKANFLWPAMWPGYPNPGNSFFADDALNQKTADEWGVVVSTSHHEPMQRAMAEWFAENPEGSWSWIKSREKIQKYFRDGASRAHKYESYITLGMRGDGDRAMAVDDPPAALREILQYQRSVIKDVHGAPDKPKQLLALYKEVQEYFEKGLDVPNDVTLLFADDNFGNIRRLPVGTEGDRAGRAGIYFHLEYVGEPRSYKWINSNSCGKIWQQLHLAYSKGADQIWVFNVGDIKPLELPITFAMKMAWDIDSIPRDNFQSFLQGFSRQNFPPSISAQSAQLLYQSDRLLALRKHEHIEHNTFSILNYNEAKNIVDAWEMLLNRAEELYKGLGVKDRAAFFELILHPIKASFIYTKLRVSQAKNRLFGLQRRNQTNKIAQQVLDLFDADFDLSEEYHSLLGGKWNHMLRQPHFGYRETWHAPSRDMIDGLCYVQTRQDSNPIVGQMGIAVEGTQGTRPGLTNEESDRTHPSRGDLIPGLTLPPLETYGQTARKFEIYRRGTASFTWNVSVPYDWIKTSPSSGILNSETNDATVHIEVDWNGAPADVNETVQIAISSSLGDCEHVHLPVIRRELPIDSFTGYVESDGCISMPATHPSRPADDSHYQIFPFLGRTEFGAVGTNYFKTSSSAADTEFLQYDVYIFSDTTQSPKLTLYFTMTLDTNLSDPLTYEVVVDEKDYGDLRLIKDSPKIGDLPPGWNEAVQDCVWTRTLDLHEPLRHGRHVIKIRFYKQNLLLEKLVLDLGGVRESYLGPPASTFVE</sequence>
<evidence type="ECO:0000313" key="4">
    <source>
        <dbReference type="EMBL" id="GAM42270.1"/>
    </source>
</evidence>
<dbReference type="AlphaFoldDB" id="A0A478EB30"/>
<dbReference type="Pfam" id="PF15979">
    <property type="entry name" value="Glyco_hydro_115"/>
    <property type="match status" value="1"/>
</dbReference>
<feature type="domain" description="Gylcosyl hydrolase 115 C-terminal" evidence="3">
    <location>
        <begin position="789"/>
        <end position="961"/>
    </location>
</feature>
<dbReference type="GO" id="GO:0016787">
    <property type="term" value="F:hydrolase activity"/>
    <property type="evidence" value="ECO:0007669"/>
    <property type="project" value="UniProtKB-KW"/>
</dbReference>
<dbReference type="Gene3D" id="3.20.20.520">
    <property type="entry name" value="Glycosyl hydrolase family 115"/>
    <property type="match status" value="1"/>
</dbReference>
<dbReference type="SUPFAM" id="SSF55545">
    <property type="entry name" value="beta-N-acetylhexosaminidase-like domain"/>
    <property type="match status" value="1"/>
</dbReference>
<dbReference type="Gene3D" id="3.30.379.10">
    <property type="entry name" value="Chitobiase/beta-hexosaminidase domain 2-like"/>
    <property type="match status" value="1"/>
</dbReference>
<feature type="region of interest" description="Disordered" evidence="2">
    <location>
        <begin position="661"/>
        <end position="684"/>
    </location>
</feature>
<dbReference type="Proteomes" id="UP000053095">
    <property type="component" value="Unassembled WGS sequence"/>
</dbReference>
<dbReference type="PANTHER" id="PTHR37842">
    <property type="match status" value="1"/>
</dbReference>
<evidence type="ECO:0000259" key="3">
    <source>
        <dbReference type="Pfam" id="PF17829"/>
    </source>
</evidence>
<dbReference type="Gene3D" id="1.20.58.2150">
    <property type="match status" value="1"/>
</dbReference>
<dbReference type="EMBL" id="DF933840">
    <property type="protein sequence ID" value="GAM42270.1"/>
    <property type="molecule type" value="Genomic_DNA"/>
</dbReference>
<dbReference type="Pfam" id="PF17829">
    <property type="entry name" value="GH115_C"/>
    <property type="match status" value="1"/>
</dbReference>
<dbReference type="PANTHER" id="PTHR37842:SF2">
    <property type="entry name" value="GYLCOSYL HYDROLASE 115 C-TERMINAL DOMAIN-CONTAINING PROTEIN"/>
    <property type="match status" value="1"/>
</dbReference>
<evidence type="ECO:0000256" key="1">
    <source>
        <dbReference type="ARBA" id="ARBA00022801"/>
    </source>
</evidence>
<evidence type="ECO:0000313" key="5">
    <source>
        <dbReference type="Proteomes" id="UP000053095"/>
    </source>
</evidence>
<proteinExistence type="predicted"/>